<reference evidence="2" key="1">
    <citation type="submission" date="2014-03" db="EMBL/GenBank/DDBJ databases">
        <title>The Genome Sequence of Puccinia striiformis f. sp. tritici PST-78.</title>
        <authorList>
            <consortium name="The Broad Institute Genome Sequencing Platform"/>
            <person name="Cuomo C."/>
            <person name="Hulbert S."/>
            <person name="Chen X."/>
            <person name="Walker B."/>
            <person name="Young S.K."/>
            <person name="Zeng Q."/>
            <person name="Gargeya S."/>
            <person name="Fitzgerald M."/>
            <person name="Haas B."/>
            <person name="Abouelleil A."/>
            <person name="Alvarado L."/>
            <person name="Arachchi H.M."/>
            <person name="Berlin A.M."/>
            <person name="Chapman S.B."/>
            <person name="Goldberg J."/>
            <person name="Griggs A."/>
            <person name="Gujja S."/>
            <person name="Hansen M."/>
            <person name="Howarth C."/>
            <person name="Imamovic A."/>
            <person name="Larimer J."/>
            <person name="McCowan C."/>
            <person name="Montmayeur A."/>
            <person name="Murphy C."/>
            <person name="Neiman D."/>
            <person name="Pearson M."/>
            <person name="Priest M."/>
            <person name="Roberts A."/>
            <person name="Saif S."/>
            <person name="Shea T."/>
            <person name="Sisk P."/>
            <person name="Sykes S."/>
            <person name="Wortman J."/>
            <person name="Nusbaum C."/>
            <person name="Birren B."/>
        </authorList>
    </citation>
    <scope>NUCLEOTIDE SEQUENCE [LARGE SCALE GENOMIC DNA]</scope>
    <source>
        <strain evidence="2">race PST-78</strain>
    </source>
</reference>
<dbReference type="InterPro" id="IPR053031">
    <property type="entry name" value="Cuticle_assoc_protein"/>
</dbReference>
<evidence type="ECO:0000313" key="1">
    <source>
        <dbReference type="EMBL" id="KNE89104.1"/>
    </source>
</evidence>
<evidence type="ECO:0008006" key="3">
    <source>
        <dbReference type="Google" id="ProtNLM"/>
    </source>
</evidence>
<feature type="non-terminal residue" evidence="1">
    <location>
        <position position="864"/>
    </location>
</feature>
<organism evidence="1 2">
    <name type="scientific">Puccinia striiformis f. sp. tritici PST-78</name>
    <dbReference type="NCBI Taxonomy" id="1165861"/>
    <lineage>
        <taxon>Eukaryota</taxon>
        <taxon>Fungi</taxon>
        <taxon>Dikarya</taxon>
        <taxon>Basidiomycota</taxon>
        <taxon>Pucciniomycotina</taxon>
        <taxon>Pucciniomycetes</taxon>
        <taxon>Pucciniales</taxon>
        <taxon>Pucciniaceae</taxon>
        <taxon>Puccinia</taxon>
    </lineage>
</organism>
<dbReference type="GO" id="GO:1990837">
    <property type="term" value="F:sequence-specific double-stranded DNA binding"/>
    <property type="evidence" value="ECO:0007669"/>
    <property type="project" value="TreeGrafter"/>
</dbReference>
<dbReference type="Proteomes" id="UP000054564">
    <property type="component" value="Unassembled WGS sequence"/>
</dbReference>
<comment type="caution">
    <text evidence="1">The sequence shown here is derived from an EMBL/GenBank/DDBJ whole genome shotgun (WGS) entry which is preliminary data.</text>
</comment>
<protein>
    <recommendedName>
        <fullName evidence="3">BED-type domain-containing protein</fullName>
    </recommendedName>
</protein>
<accession>A0A0L0UQS0</accession>
<gene>
    <name evidence="1" type="ORF">PSTG_17439</name>
</gene>
<sequence length="864" mass="97261">MANDDSPVRMVKIEPQNEELIFDGTNVNQFLDLYRMAAQATGASEDDMAQQLGCFFSNDYLHDVAETLEGYEPPNWPKLEASMIAYWGRFEIQRFTLEDFKHLLLSWSEKENISPAEDYQFFCDSLEPIMSYLLRNDDIGTKELQNIYYQAFSQVLQCSLHRSRSALNEDCIRLKIEYQGTTDNSPLLESCSTFFKDVIATTSVPELEERNLDAELEPSEQSIQDSGETVVPLSIPAPSATDPSLFQSEACVKKVVENNYLDVLDNGLGEIPNVIVSDVVVTDSLKEFNAPVSDFALGCYSNRLGFLTRPIPEDRPGEVAMFRERILPLDPTECQIKMPVSSSQVKNDLEGLEDSAGLGDDHNHFIDRRDSSDINFNVDLSAFDITLTQDHQTRCFPNRISTPSVCYRLGPLSLGLATLTNKNELPSEEDAVFFDRCLVFQLESDQVQSFQVSPFQGPLEDGLREEGELLMYRGEQGTGGSLRGTSGREVSPLHSAPPGYDTMSFFKATPCATYVSKTLVLFPSWCSGVDSIQPSREQLSQAFQDPALSFQDHLRDEDKLDLLIQSKEVAEDDDPILNYALSRKLGPRISLSTQIHSAQERLLMLINDIERISTFIALISPFGSLDHPLSFSSQKNSIDSLVPISSDYPFLSALSNEADYSLEWNWTGVGFIHILTFESLLRNEDKLESFQSTSLYPTKSRNHGFAIFNLKENLKLLKISAAPFLASSSCWIELERLFLEEATQNKSDNLQAVCNSCRSALSGKSKSGTNHLWRHLERCKDFQSKSKQSLLKTTAVSTTTWVFSQVESRKLLCKMVIAHEQPLKFVDNPLFRNFVASLQPKFKLFSRTTLKTDIMALYHSMKGD</sequence>
<dbReference type="AlphaFoldDB" id="A0A0L0UQS0"/>
<dbReference type="PANTHER" id="PTHR34396:SF25">
    <property type="entry name" value="BOUNDARY ELEMENT ASSOCIATED FACTOR"/>
    <property type="match status" value="1"/>
</dbReference>
<evidence type="ECO:0000313" key="2">
    <source>
        <dbReference type="Proteomes" id="UP000054564"/>
    </source>
</evidence>
<dbReference type="EMBL" id="AJIL01000514">
    <property type="protein sequence ID" value="KNE89104.1"/>
    <property type="molecule type" value="Genomic_DNA"/>
</dbReference>
<name>A0A0L0UQS0_9BASI</name>
<dbReference type="GO" id="GO:0005634">
    <property type="term" value="C:nucleus"/>
    <property type="evidence" value="ECO:0007669"/>
    <property type="project" value="TreeGrafter"/>
</dbReference>
<dbReference type="PANTHER" id="PTHR34396">
    <property type="entry name" value="OS03G0264950 PROTEIN-RELATED"/>
    <property type="match status" value="1"/>
</dbReference>
<dbReference type="OrthoDB" id="3043306at2759"/>
<dbReference type="GO" id="GO:0006357">
    <property type="term" value="P:regulation of transcription by RNA polymerase II"/>
    <property type="evidence" value="ECO:0007669"/>
    <property type="project" value="TreeGrafter"/>
</dbReference>
<dbReference type="SMART" id="SM00614">
    <property type="entry name" value="ZnF_BED"/>
    <property type="match status" value="1"/>
</dbReference>
<proteinExistence type="predicted"/>
<keyword evidence="2" id="KW-1185">Reference proteome</keyword>